<protein>
    <recommendedName>
        <fullName evidence="3">DNA replication and repair protein RecF</fullName>
    </recommendedName>
</protein>
<dbReference type="HAMAP" id="MF_00365">
    <property type="entry name" value="RecF"/>
    <property type="match status" value="1"/>
</dbReference>
<evidence type="ECO:0000259" key="9">
    <source>
        <dbReference type="SMART" id="SM00382"/>
    </source>
</evidence>
<dbReference type="InterPro" id="IPR027417">
    <property type="entry name" value="P-loop_NTPase"/>
</dbReference>
<accession>A0A3B0SLH8</accession>
<dbReference type="Gene3D" id="3.40.50.300">
    <property type="entry name" value="P-loop containing nucleotide triphosphate hydrolases"/>
    <property type="match status" value="1"/>
</dbReference>
<dbReference type="Gene3D" id="1.20.1050.90">
    <property type="entry name" value="RecF/RecN/SMC, N-terminal domain"/>
    <property type="match status" value="1"/>
</dbReference>
<evidence type="ECO:0000256" key="2">
    <source>
        <dbReference type="ARBA" id="ARBA00008016"/>
    </source>
</evidence>
<dbReference type="InterPro" id="IPR001238">
    <property type="entry name" value="DNA-binding_RecF"/>
</dbReference>
<dbReference type="GO" id="GO:0003697">
    <property type="term" value="F:single-stranded DNA binding"/>
    <property type="evidence" value="ECO:0007669"/>
    <property type="project" value="InterPro"/>
</dbReference>
<dbReference type="GO" id="GO:0005737">
    <property type="term" value="C:cytoplasm"/>
    <property type="evidence" value="ECO:0007669"/>
    <property type="project" value="UniProtKB-SubCell"/>
</dbReference>
<dbReference type="SMART" id="SM00382">
    <property type="entry name" value="AAA"/>
    <property type="match status" value="1"/>
</dbReference>
<gene>
    <name evidence="10" type="ORF">MNBD_ALPHA05-1098</name>
</gene>
<dbReference type="InterPro" id="IPR003395">
    <property type="entry name" value="RecF/RecN/SMC_N"/>
</dbReference>
<comment type="subcellular location">
    <subcellularLocation>
        <location evidence="1">Cytoplasm</location>
    </subcellularLocation>
</comment>
<evidence type="ECO:0000256" key="1">
    <source>
        <dbReference type="ARBA" id="ARBA00004496"/>
    </source>
</evidence>
<keyword evidence="7" id="KW-0067">ATP-binding</keyword>
<dbReference type="NCBIfam" id="TIGR00611">
    <property type="entry name" value="recf"/>
    <property type="match status" value="1"/>
</dbReference>
<dbReference type="GO" id="GO:0006260">
    <property type="term" value="P:DNA replication"/>
    <property type="evidence" value="ECO:0007669"/>
    <property type="project" value="UniProtKB-KW"/>
</dbReference>
<name>A0A3B0SLH8_9ZZZZ</name>
<dbReference type="PANTHER" id="PTHR32182">
    <property type="entry name" value="DNA REPLICATION AND REPAIR PROTEIN RECF"/>
    <property type="match status" value="1"/>
</dbReference>
<evidence type="ECO:0000256" key="8">
    <source>
        <dbReference type="ARBA" id="ARBA00023125"/>
    </source>
</evidence>
<dbReference type="PROSITE" id="PS00617">
    <property type="entry name" value="RECF_1"/>
    <property type="match status" value="1"/>
</dbReference>
<evidence type="ECO:0000256" key="5">
    <source>
        <dbReference type="ARBA" id="ARBA00022705"/>
    </source>
</evidence>
<evidence type="ECO:0000256" key="4">
    <source>
        <dbReference type="ARBA" id="ARBA00022490"/>
    </source>
</evidence>
<keyword evidence="8" id="KW-0238">DNA-binding</keyword>
<keyword evidence="5" id="KW-0235">DNA replication</keyword>
<evidence type="ECO:0000256" key="7">
    <source>
        <dbReference type="ARBA" id="ARBA00022840"/>
    </source>
</evidence>
<feature type="domain" description="AAA+ ATPase" evidence="9">
    <location>
        <begin position="47"/>
        <end position="390"/>
    </location>
</feature>
<dbReference type="AlphaFoldDB" id="A0A3B0SLH8"/>
<sequence length="399" mass="43126">MSQTAIRQDEIQLQDPVLECAPGRAVRITRLSLTDFRSYERGEIALDGRPVAIAGANGAGKTNILEAISLIGPGRGLRQARLHELPRIGGPGGWAVSARVDDGQDERSFGVGVAASKPERRVCRMDDAPASGPGAFAAHLRFLWLTPAQDRLFMEGASERRRFFDRMTLAHDPEHGKSSSAYELAMRQRQRLLDEGGADDRWLTALEIQMAEAGVAIAAARRETASLLAAADIASAQTLFPAADIALEGVLETALETEKAADTEAAFADQLRARRRLDADAGRALVGPHRSDLLVTHREKSQPARLCSTGEQKALLIGLVLANARALSRRPGGAPLILLLDEIAAHLDPDRRAGLFSILSELGFQTFMTGTDKNLFTAWGERAQYFEARGGALHESLLT</sequence>
<dbReference type="GO" id="GO:0006302">
    <property type="term" value="P:double-strand break repair"/>
    <property type="evidence" value="ECO:0007669"/>
    <property type="project" value="TreeGrafter"/>
</dbReference>
<reference evidence="10" key="1">
    <citation type="submission" date="2018-06" db="EMBL/GenBank/DDBJ databases">
        <authorList>
            <person name="Zhirakovskaya E."/>
        </authorList>
    </citation>
    <scope>NUCLEOTIDE SEQUENCE</scope>
</reference>
<dbReference type="Pfam" id="PF02463">
    <property type="entry name" value="SMC_N"/>
    <property type="match status" value="1"/>
</dbReference>
<dbReference type="EMBL" id="UOEH01000220">
    <property type="protein sequence ID" value="VAV97253.1"/>
    <property type="molecule type" value="Genomic_DNA"/>
</dbReference>
<dbReference type="InterPro" id="IPR003593">
    <property type="entry name" value="AAA+_ATPase"/>
</dbReference>
<keyword evidence="4" id="KW-0963">Cytoplasm</keyword>
<dbReference type="InterPro" id="IPR018078">
    <property type="entry name" value="DNA-binding_RecF_CS"/>
</dbReference>
<comment type="similarity">
    <text evidence="2">Belongs to the RecF family.</text>
</comment>
<organism evidence="10">
    <name type="scientific">hydrothermal vent metagenome</name>
    <dbReference type="NCBI Taxonomy" id="652676"/>
    <lineage>
        <taxon>unclassified sequences</taxon>
        <taxon>metagenomes</taxon>
        <taxon>ecological metagenomes</taxon>
    </lineage>
</organism>
<dbReference type="GO" id="GO:0000731">
    <property type="term" value="P:DNA synthesis involved in DNA repair"/>
    <property type="evidence" value="ECO:0007669"/>
    <property type="project" value="TreeGrafter"/>
</dbReference>
<dbReference type="InterPro" id="IPR042174">
    <property type="entry name" value="RecF_2"/>
</dbReference>
<dbReference type="SUPFAM" id="SSF52540">
    <property type="entry name" value="P-loop containing nucleoside triphosphate hydrolases"/>
    <property type="match status" value="1"/>
</dbReference>
<evidence type="ECO:0000256" key="3">
    <source>
        <dbReference type="ARBA" id="ARBA00020170"/>
    </source>
</evidence>
<dbReference type="GO" id="GO:0005524">
    <property type="term" value="F:ATP binding"/>
    <property type="evidence" value="ECO:0007669"/>
    <property type="project" value="UniProtKB-KW"/>
</dbReference>
<proteinExistence type="inferred from homology"/>
<dbReference type="PANTHER" id="PTHR32182:SF0">
    <property type="entry name" value="DNA REPLICATION AND REPAIR PROTEIN RECF"/>
    <property type="match status" value="1"/>
</dbReference>
<evidence type="ECO:0000313" key="10">
    <source>
        <dbReference type="EMBL" id="VAV97253.1"/>
    </source>
</evidence>
<evidence type="ECO:0000256" key="6">
    <source>
        <dbReference type="ARBA" id="ARBA00022741"/>
    </source>
</evidence>
<keyword evidence="6" id="KW-0547">Nucleotide-binding</keyword>
<dbReference type="PROSITE" id="PS00618">
    <property type="entry name" value="RECF_2"/>
    <property type="match status" value="1"/>
</dbReference>